<dbReference type="HOGENOM" id="CLU_137365_3_1_7"/>
<proteinExistence type="predicted"/>
<dbReference type="AlphaFoldDB" id="W4L7L9"/>
<dbReference type="InterPro" id="IPR001387">
    <property type="entry name" value="Cro/C1-type_HTH"/>
</dbReference>
<accession>W4L7L9</accession>
<dbReference type="PANTHER" id="PTHR40275:SF1">
    <property type="entry name" value="SSL7038 PROTEIN"/>
    <property type="match status" value="1"/>
</dbReference>
<evidence type="ECO:0000313" key="3">
    <source>
        <dbReference type="Proteomes" id="UP000019140"/>
    </source>
</evidence>
<dbReference type="GO" id="GO:0003677">
    <property type="term" value="F:DNA binding"/>
    <property type="evidence" value="ECO:0007669"/>
    <property type="project" value="InterPro"/>
</dbReference>
<name>W4L7L9_9BACT</name>
<comment type="caution">
    <text evidence="2">The sequence shown here is derived from an EMBL/GenBank/DDBJ whole genome shotgun (WGS) entry which is preliminary data.</text>
</comment>
<dbReference type="PROSITE" id="PS50943">
    <property type="entry name" value="HTH_CROC1"/>
    <property type="match status" value="1"/>
</dbReference>
<dbReference type="Pfam" id="PF21716">
    <property type="entry name" value="dnstrm_HI1420"/>
    <property type="match status" value="1"/>
</dbReference>
<dbReference type="EMBL" id="AZHX01002530">
    <property type="protein sequence ID" value="ETW94073.1"/>
    <property type="molecule type" value="Genomic_DNA"/>
</dbReference>
<sequence>MKTVDYQDGLYERLQDQDYAAEYLAEVLATESYSTFLLALRDVIEAKSLGIGELADEIGVTRQALHKIMSENGNPRLSTLNKLLHATGFQISIKSLESQTI</sequence>
<gene>
    <name evidence="2" type="ORF">ETSY2_50375</name>
</gene>
<dbReference type="CDD" id="cd00093">
    <property type="entry name" value="HTH_XRE"/>
    <property type="match status" value="1"/>
</dbReference>
<organism evidence="2 3">
    <name type="scientific">Candidatus Entotheonella gemina</name>
    <dbReference type="NCBI Taxonomy" id="1429439"/>
    <lineage>
        <taxon>Bacteria</taxon>
        <taxon>Pseudomonadati</taxon>
        <taxon>Nitrospinota/Tectimicrobiota group</taxon>
        <taxon>Candidatus Tectimicrobiota</taxon>
        <taxon>Candidatus Entotheonellia</taxon>
        <taxon>Candidatus Entotheonellales</taxon>
        <taxon>Candidatus Entotheonellaceae</taxon>
        <taxon>Candidatus Entotheonella</taxon>
    </lineage>
</organism>
<keyword evidence="3" id="KW-1185">Reference proteome</keyword>
<feature type="domain" description="HTH cro/C1-type" evidence="1">
    <location>
        <begin position="40"/>
        <end position="96"/>
    </location>
</feature>
<dbReference type="SMART" id="SM00530">
    <property type="entry name" value="HTH_XRE"/>
    <property type="match status" value="1"/>
</dbReference>
<dbReference type="Proteomes" id="UP000019140">
    <property type="component" value="Unassembled WGS sequence"/>
</dbReference>
<evidence type="ECO:0000259" key="1">
    <source>
        <dbReference type="PROSITE" id="PS50943"/>
    </source>
</evidence>
<dbReference type="InterPro" id="IPR010982">
    <property type="entry name" value="Lambda_DNA-bd_dom_sf"/>
</dbReference>
<reference evidence="2 3" key="1">
    <citation type="journal article" date="2014" name="Nature">
        <title>An environmental bacterial taxon with a large and distinct metabolic repertoire.</title>
        <authorList>
            <person name="Wilson M.C."/>
            <person name="Mori T."/>
            <person name="Ruckert C."/>
            <person name="Uria A.R."/>
            <person name="Helf M.J."/>
            <person name="Takada K."/>
            <person name="Gernert C."/>
            <person name="Steffens U.A."/>
            <person name="Heycke N."/>
            <person name="Schmitt S."/>
            <person name="Rinke C."/>
            <person name="Helfrich E.J."/>
            <person name="Brachmann A.O."/>
            <person name="Gurgui C."/>
            <person name="Wakimoto T."/>
            <person name="Kracht M."/>
            <person name="Crusemann M."/>
            <person name="Hentschel U."/>
            <person name="Abe I."/>
            <person name="Matsunaga S."/>
            <person name="Kalinowski J."/>
            <person name="Takeyama H."/>
            <person name="Piel J."/>
        </authorList>
    </citation>
    <scope>NUCLEOTIDE SEQUENCE [LARGE SCALE GENOMIC DNA]</scope>
    <source>
        <strain evidence="3">TSY2</strain>
    </source>
</reference>
<dbReference type="SUPFAM" id="SSF47413">
    <property type="entry name" value="lambda repressor-like DNA-binding domains"/>
    <property type="match status" value="1"/>
</dbReference>
<evidence type="ECO:0000313" key="2">
    <source>
        <dbReference type="EMBL" id="ETW94073.1"/>
    </source>
</evidence>
<protein>
    <recommendedName>
        <fullName evidence="1">HTH cro/C1-type domain-containing protein</fullName>
    </recommendedName>
</protein>
<dbReference type="Gene3D" id="1.10.260.40">
    <property type="entry name" value="lambda repressor-like DNA-binding domains"/>
    <property type="match status" value="1"/>
</dbReference>
<dbReference type="InterPro" id="IPR014057">
    <property type="entry name" value="HI1420"/>
</dbReference>
<dbReference type="PANTHER" id="PTHR40275">
    <property type="entry name" value="SSL7038 PROTEIN"/>
    <property type="match status" value="1"/>
</dbReference>